<dbReference type="Gene3D" id="3.40.50.720">
    <property type="entry name" value="NAD(P)-binding Rossmann-like Domain"/>
    <property type="match status" value="1"/>
</dbReference>
<feature type="domain" description="3-hydroxyacyl-CoA dehydrogenase C-terminal" evidence="3">
    <location>
        <begin position="191"/>
        <end position="245"/>
    </location>
</feature>
<dbReference type="GO" id="GO:0070403">
    <property type="term" value="F:NAD+ binding"/>
    <property type="evidence" value="ECO:0007669"/>
    <property type="project" value="InterPro"/>
</dbReference>
<dbReference type="InterPro" id="IPR008927">
    <property type="entry name" value="6-PGluconate_DH-like_C_sf"/>
</dbReference>
<evidence type="ECO:0000259" key="3">
    <source>
        <dbReference type="Pfam" id="PF00725"/>
    </source>
</evidence>
<reference evidence="6" key="1">
    <citation type="submission" date="2025-08" db="UniProtKB">
        <authorList>
            <consortium name="RefSeq"/>
        </authorList>
    </citation>
    <scope>IDENTIFICATION</scope>
</reference>
<dbReference type="RefSeq" id="XP_003738792.1">
    <property type="nucleotide sequence ID" value="XM_003738744.1"/>
</dbReference>
<feature type="domain" description="3-hydroxyacyl-CoA dehydrogenase NAD binding" evidence="4">
    <location>
        <begin position="7"/>
        <end position="187"/>
    </location>
</feature>
<accession>A0AAJ6VVI3</accession>
<dbReference type="GO" id="GO:0006631">
    <property type="term" value="P:fatty acid metabolic process"/>
    <property type="evidence" value="ECO:0007669"/>
    <property type="project" value="InterPro"/>
</dbReference>
<dbReference type="SUPFAM" id="SSF51735">
    <property type="entry name" value="NAD(P)-binding Rossmann-fold domains"/>
    <property type="match status" value="1"/>
</dbReference>
<organism evidence="5 6">
    <name type="scientific">Galendromus occidentalis</name>
    <name type="common">western predatory mite</name>
    <dbReference type="NCBI Taxonomy" id="34638"/>
    <lineage>
        <taxon>Eukaryota</taxon>
        <taxon>Metazoa</taxon>
        <taxon>Ecdysozoa</taxon>
        <taxon>Arthropoda</taxon>
        <taxon>Chelicerata</taxon>
        <taxon>Arachnida</taxon>
        <taxon>Acari</taxon>
        <taxon>Parasitiformes</taxon>
        <taxon>Mesostigmata</taxon>
        <taxon>Gamasina</taxon>
        <taxon>Phytoseioidea</taxon>
        <taxon>Phytoseiidae</taxon>
        <taxon>Typhlodrominae</taxon>
        <taxon>Galendromus</taxon>
    </lineage>
</organism>
<dbReference type="GeneID" id="100909288"/>
<evidence type="ECO:0000313" key="5">
    <source>
        <dbReference type="Proteomes" id="UP000694867"/>
    </source>
</evidence>
<evidence type="ECO:0000256" key="2">
    <source>
        <dbReference type="ARBA" id="ARBA00023002"/>
    </source>
</evidence>
<dbReference type="Pfam" id="PF02737">
    <property type="entry name" value="3HCDH_N"/>
    <property type="match status" value="1"/>
</dbReference>
<protein>
    <submittedName>
        <fullName evidence="6">Lambda-crystallin</fullName>
    </submittedName>
</protein>
<evidence type="ECO:0000313" key="6">
    <source>
        <dbReference type="RefSeq" id="XP_003738792.1"/>
    </source>
</evidence>
<dbReference type="AlphaFoldDB" id="A0AAJ6VVI3"/>
<gene>
    <name evidence="6" type="primary">LOC100909288</name>
</gene>
<dbReference type="FunFam" id="3.40.50.720:FF:000356">
    <property type="entry name" value="Lambda-crystallin homolog"/>
    <property type="match status" value="1"/>
</dbReference>
<dbReference type="PROSITE" id="PS00067">
    <property type="entry name" value="3HCDH"/>
    <property type="match status" value="1"/>
</dbReference>
<sequence>MSKPSEKIGIIGSGLIGRSWAMLFAGGGYDVHLFDVEQKRIGEALSDIKTQLKDLEKKGMLRGKLNAEQQAALIKPAATLEEVVTGALYVQECVFEDVNLKRDVFKQLDAIVDDKTILASSTSCFPPSQFTEDLKHRGQCIVAHPVNPPYYVPLVEVIPAPWTDSQVTQTTRAIQDRIGQKPVVLNKEVEGFALNRIQYAILNECWNLIEDGVLSVRDADTVMSEGLGMRYAFLGPLETAHLNAEGTQEYFAKYASGIIRVSNTFKGIPTYSKETTDVVDQALSAKMPVAELTKWRKWRDTRLALLSKLKRDADKESE</sequence>
<dbReference type="InterPro" id="IPR036291">
    <property type="entry name" value="NAD(P)-bd_dom_sf"/>
</dbReference>
<evidence type="ECO:0000259" key="4">
    <source>
        <dbReference type="Pfam" id="PF02737"/>
    </source>
</evidence>
<dbReference type="KEGG" id="goe:100909288"/>
<dbReference type="InterPro" id="IPR006180">
    <property type="entry name" value="3-OHacyl-CoA_DH_CS"/>
</dbReference>
<dbReference type="CTD" id="32592"/>
<dbReference type="PANTHER" id="PTHR48075">
    <property type="entry name" value="3-HYDROXYACYL-COA DEHYDROGENASE FAMILY PROTEIN"/>
    <property type="match status" value="1"/>
</dbReference>
<keyword evidence="2" id="KW-0560">Oxidoreductase</keyword>
<dbReference type="InterPro" id="IPR013328">
    <property type="entry name" value="6PGD_dom2"/>
</dbReference>
<dbReference type="Pfam" id="PF00725">
    <property type="entry name" value="3HCDH"/>
    <property type="match status" value="1"/>
</dbReference>
<evidence type="ECO:0000256" key="1">
    <source>
        <dbReference type="ARBA" id="ARBA00009463"/>
    </source>
</evidence>
<comment type="similarity">
    <text evidence="1">Belongs to the 3-hydroxyacyl-CoA dehydrogenase family.</text>
</comment>
<dbReference type="InterPro" id="IPR006176">
    <property type="entry name" value="3-OHacyl-CoA_DH_NAD-bd"/>
</dbReference>
<name>A0AAJ6VVI3_9ACAR</name>
<keyword evidence="5" id="KW-1185">Reference proteome</keyword>
<dbReference type="GO" id="GO:0050104">
    <property type="term" value="F:L-gulonate 3-dehydrogenase activity"/>
    <property type="evidence" value="ECO:0007669"/>
    <property type="project" value="TreeGrafter"/>
</dbReference>
<dbReference type="InterPro" id="IPR006108">
    <property type="entry name" value="3HC_DH_C"/>
</dbReference>
<dbReference type="PANTHER" id="PTHR48075:SF1">
    <property type="entry name" value="LAMBDA-CRYSTALLIN HOMOLOG"/>
    <property type="match status" value="1"/>
</dbReference>
<dbReference type="SUPFAM" id="SSF48179">
    <property type="entry name" value="6-phosphogluconate dehydrogenase C-terminal domain-like"/>
    <property type="match status" value="1"/>
</dbReference>
<proteinExistence type="inferred from homology"/>
<dbReference type="Gene3D" id="1.10.1040.10">
    <property type="entry name" value="N-(1-d-carboxylethyl)-l-norvaline Dehydrogenase, domain 2"/>
    <property type="match status" value="1"/>
</dbReference>
<dbReference type="Proteomes" id="UP000694867">
    <property type="component" value="Unplaced"/>
</dbReference>